<protein>
    <submittedName>
        <fullName evidence="1">Uncharacterized protein</fullName>
    </submittedName>
</protein>
<gene>
    <name evidence="1" type="ORF">THAOC_29239</name>
</gene>
<dbReference type="Proteomes" id="UP000266841">
    <property type="component" value="Unassembled WGS sequence"/>
</dbReference>
<accession>K0RH10</accession>
<sequence>MGAWAPSLGGPPGEAMEERARLSRATSANFGPFRYLLSSAFANKFGFDLVGEVGPVVPSSPAMTTISRWSHALHTYDVLEKTGIMGWGQTA</sequence>
<organism evidence="1 2">
    <name type="scientific">Thalassiosira oceanica</name>
    <name type="common">Marine diatom</name>
    <dbReference type="NCBI Taxonomy" id="159749"/>
    <lineage>
        <taxon>Eukaryota</taxon>
        <taxon>Sar</taxon>
        <taxon>Stramenopiles</taxon>
        <taxon>Ochrophyta</taxon>
        <taxon>Bacillariophyta</taxon>
        <taxon>Coscinodiscophyceae</taxon>
        <taxon>Thalassiosirophycidae</taxon>
        <taxon>Thalassiosirales</taxon>
        <taxon>Thalassiosiraceae</taxon>
        <taxon>Thalassiosira</taxon>
    </lineage>
</organism>
<dbReference type="EMBL" id="AGNL01041412">
    <property type="protein sequence ID" value="EJK51579.1"/>
    <property type="molecule type" value="Genomic_DNA"/>
</dbReference>
<name>K0RH10_THAOC</name>
<proteinExistence type="predicted"/>
<comment type="caution">
    <text evidence="1">The sequence shown here is derived from an EMBL/GenBank/DDBJ whole genome shotgun (WGS) entry which is preliminary data.</text>
</comment>
<evidence type="ECO:0000313" key="2">
    <source>
        <dbReference type="Proteomes" id="UP000266841"/>
    </source>
</evidence>
<keyword evidence="2" id="KW-1185">Reference proteome</keyword>
<evidence type="ECO:0000313" key="1">
    <source>
        <dbReference type="EMBL" id="EJK51579.1"/>
    </source>
</evidence>
<reference evidence="1 2" key="1">
    <citation type="journal article" date="2012" name="Genome Biol.">
        <title>Genome and low-iron response of an oceanic diatom adapted to chronic iron limitation.</title>
        <authorList>
            <person name="Lommer M."/>
            <person name="Specht M."/>
            <person name="Roy A.S."/>
            <person name="Kraemer L."/>
            <person name="Andreson R."/>
            <person name="Gutowska M.A."/>
            <person name="Wolf J."/>
            <person name="Bergner S.V."/>
            <person name="Schilhabel M.B."/>
            <person name="Klostermeier U.C."/>
            <person name="Beiko R.G."/>
            <person name="Rosenstiel P."/>
            <person name="Hippler M."/>
            <person name="Laroche J."/>
        </authorList>
    </citation>
    <scope>NUCLEOTIDE SEQUENCE [LARGE SCALE GENOMIC DNA]</scope>
    <source>
        <strain evidence="1 2">CCMP1005</strain>
    </source>
</reference>
<dbReference type="AlphaFoldDB" id="K0RH10"/>